<dbReference type="EMBL" id="QGNW01000040">
    <property type="protein sequence ID" value="RVX08877.1"/>
    <property type="molecule type" value="Genomic_DNA"/>
</dbReference>
<feature type="transmembrane region" description="Helical" evidence="7">
    <location>
        <begin position="178"/>
        <end position="204"/>
    </location>
</feature>
<keyword evidence="4 7" id="KW-1133">Transmembrane helix</keyword>
<accession>A0A438JIV0</accession>
<evidence type="ECO:0000256" key="4">
    <source>
        <dbReference type="ARBA" id="ARBA00022989"/>
    </source>
</evidence>
<comment type="caution">
    <text evidence="8">The sequence shown here is derived from an EMBL/GenBank/DDBJ whole genome shotgun (WGS) entry which is preliminary data.</text>
</comment>
<comment type="subcellular location">
    <subcellularLocation>
        <location evidence="1">Membrane</location>
        <topology evidence="1">Multi-pass membrane protein</topology>
    </subcellularLocation>
</comment>
<proteinExistence type="inferred from homology"/>
<comment type="similarity">
    <text evidence="2">Belongs to the TMEM45 family.</text>
</comment>
<evidence type="ECO:0000256" key="2">
    <source>
        <dbReference type="ARBA" id="ARBA00006948"/>
    </source>
</evidence>
<dbReference type="Proteomes" id="UP000288805">
    <property type="component" value="Unassembled WGS sequence"/>
</dbReference>
<reference evidence="8 9" key="1">
    <citation type="journal article" date="2018" name="PLoS Genet.">
        <title>Population sequencing reveals clonal diversity and ancestral inbreeding in the grapevine cultivar Chardonnay.</title>
        <authorList>
            <person name="Roach M.J."/>
            <person name="Johnson D.L."/>
            <person name="Bohlmann J."/>
            <person name="van Vuuren H.J."/>
            <person name="Jones S.J."/>
            <person name="Pretorius I.S."/>
            <person name="Schmidt S.A."/>
            <person name="Borneman A.R."/>
        </authorList>
    </citation>
    <scope>NUCLEOTIDE SEQUENCE [LARGE SCALE GENOMIC DNA]</scope>
    <source>
        <strain evidence="9">cv. Chardonnay</strain>
        <tissue evidence="8">Leaf</tissue>
    </source>
</reference>
<dbReference type="PANTHER" id="PTHR46285">
    <property type="entry name" value="PROTEINASE INHIBITOR I4, SERPIN (DUF716)-RELATED"/>
    <property type="match status" value="1"/>
</dbReference>
<feature type="transmembrane region" description="Helical" evidence="7">
    <location>
        <begin position="48"/>
        <end position="73"/>
    </location>
</feature>
<keyword evidence="5 7" id="KW-0472">Membrane</keyword>
<feature type="region of interest" description="Disordered" evidence="6">
    <location>
        <begin position="290"/>
        <end position="319"/>
    </location>
</feature>
<protein>
    <submittedName>
        <fullName evidence="8">Uncharacterized protein</fullName>
    </submittedName>
</protein>
<organism evidence="8 9">
    <name type="scientific">Vitis vinifera</name>
    <name type="common">Grape</name>
    <dbReference type="NCBI Taxonomy" id="29760"/>
    <lineage>
        <taxon>Eukaryota</taxon>
        <taxon>Viridiplantae</taxon>
        <taxon>Streptophyta</taxon>
        <taxon>Embryophyta</taxon>
        <taxon>Tracheophyta</taxon>
        <taxon>Spermatophyta</taxon>
        <taxon>Magnoliopsida</taxon>
        <taxon>eudicotyledons</taxon>
        <taxon>Gunneridae</taxon>
        <taxon>Pentapetalae</taxon>
        <taxon>rosids</taxon>
        <taxon>Vitales</taxon>
        <taxon>Vitaceae</taxon>
        <taxon>Viteae</taxon>
        <taxon>Vitis</taxon>
    </lineage>
</organism>
<evidence type="ECO:0000256" key="7">
    <source>
        <dbReference type="SAM" id="Phobius"/>
    </source>
</evidence>
<dbReference type="PANTHER" id="PTHR46285:SF7">
    <property type="entry name" value="OS06G0238900 PROTEIN"/>
    <property type="match status" value="1"/>
</dbReference>
<evidence type="ECO:0000256" key="1">
    <source>
        <dbReference type="ARBA" id="ARBA00004141"/>
    </source>
</evidence>
<dbReference type="InterPro" id="IPR006904">
    <property type="entry name" value="DUF716"/>
</dbReference>
<evidence type="ECO:0000313" key="8">
    <source>
        <dbReference type="EMBL" id="RVX08877.1"/>
    </source>
</evidence>
<evidence type="ECO:0000256" key="5">
    <source>
        <dbReference type="ARBA" id="ARBA00023136"/>
    </source>
</evidence>
<name>A0A438JIV0_VITVI</name>
<feature type="transmembrane region" description="Helical" evidence="7">
    <location>
        <begin position="149"/>
        <end position="166"/>
    </location>
</feature>
<feature type="transmembrane region" description="Helical" evidence="7">
    <location>
        <begin position="238"/>
        <end position="256"/>
    </location>
</feature>
<dbReference type="Pfam" id="PF04819">
    <property type="entry name" value="DUF716"/>
    <property type="match status" value="1"/>
</dbReference>
<evidence type="ECO:0000256" key="3">
    <source>
        <dbReference type="ARBA" id="ARBA00022692"/>
    </source>
</evidence>
<dbReference type="AlphaFoldDB" id="A0A438JIV0"/>
<feature type="transmembrane region" description="Helical" evidence="7">
    <location>
        <begin position="119"/>
        <end position="137"/>
    </location>
</feature>
<keyword evidence="3 7" id="KW-0812">Transmembrane</keyword>
<sequence>MGFFTLVLAGVGFILIGMWESLLSSSQTPKLDQSSISPGTRPGRKYPYSSPLTFFSIALLSFFFICNSLYSLIDAVNSKDRVGSPLQLQVLATAFLFLLYAVLGLLIKFTDSIPLPSSFLSLICLFAFAEEFLLFYLQRKDTVGIENRYFDMMLVPITICLFSTVLELKSPKSNLPRLARGIGLILHGTWFLQMGISFFSSWMVHGCSLYEKSRGNYTVRCKGHPEYHRGRAIATLQFNCHLAFLVVLVVAAFSIISRRNGGQGGSEQYRPIGAETHSLDLTGQFSLASDDDEIKGEESMEKQKPAAIEMGANGHGSHE</sequence>
<feature type="transmembrane region" description="Helical" evidence="7">
    <location>
        <begin position="85"/>
        <end position="107"/>
    </location>
</feature>
<dbReference type="GO" id="GO:0016020">
    <property type="term" value="C:membrane"/>
    <property type="evidence" value="ECO:0007669"/>
    <property type="project" value="UniProtKB-SubCell"/>
</dbReference>
<evidence type="ECO:0000256" key="6">
    <source>
        <dbReference type="SAM" id="MobiDB-lite"/>
    </source>
</evidence>
<evidence type="ECO:0000313" key="9">
    <source>
        <dbReference type="Proteomes" id="UP000288805"/>
    </source>
</evidence>
<gene>
    <name evidence="8" type="ORF">CK203_010898</name>
</gene>